<dbReference type="InterPro" id="IPR001650">
    <property type="entry name" value="Helicase_C-like"/>
</dbReference>
<dbReference type="SMART" id="SM00341">
    <property type="entry name" value="HRDC"/>
    <property type="match status" value="1"/>
</dbReference>
<evidence type="ECO:0000256" key="24">
    <source>
        <dbReference type="SAM" id="MobiDB-lite"/>
    </source>
</evidence>
<evidence type="ECO:0000256" key="20">
    <source>
        <dbReference type="ARBA" id="ARBA00073450"/>
    </source>
</evidence>
<evidence type="ECO:0000259" key="25">
    <source>
        <dbReference type="PROSITE" id="PS50967"/>
    </source>
</evidence>
<evidence type="ECO:0000256" key="18">
    <source>
        <dbReference type="ARBA" id="ARBA00044542"/>
    </source>
</evidence>
<dbReference type="PANTHER" id="PTHR13710">
    <property type="entry name" value="DNA HELICASE RECQ FAMILY MEMBER"/>
    <property type="match status" value="1"/>
</dbReference>
<dbReference type="GO" id="GO:0009378">
    <property type="term" value="F:four-way junction helicase activity"/>
    <property type="evidence" value="ECO:0007669"/>
    <property type="project" value="TreeGrafter"/>
</dbReference>
<keyword evidence="6" id="KW-0547">Nucleotide-binding</keyword>
<evidence type="ECO:0000256" key="22">
    <source>
        <dbReference type="ARBA" id="ARBA00076271"/>
    </source>
</evidence>
<keyword evidence="14" id="KW-0413">Isomerase</keyword>
<dbReference type="GO" id="GO:0005737">
    <property type="term" value="C:cytoplasm"/>
    <property type="evidence" value="ECO:0007669"/>
    <property type="project" value="TreeGrafter"/>
</dbReference>
<dbReference type="PROSITE" id="PS00690">
    <property type="entry name" value="DEAH_ATP_HELICASE"/>
    <property type="match status" value="1"/>
</dbReference>
<dbReference type="GO" id="GO:0003677">
    <property type="term" value="F:DNA binding"/>
    <property type="evidence" value="ECO:0007669"/>
    <property type="project" value="UniProtKB-KW"/>
</dbReference>
<dbReference type="GO" id="GO:0006260">
    <property type="term" value="P:DNA replication"/>
    <property type="evidence" value="ECO:0007669"/>
    <property type="project" value="UniProtKB-KW"/>
</dbReference>
<dbReference type="GO" id="GO:0043138">
    <property type="term" value="F:3'-5' DNA helicase activity"/>
    <property type="evidence" value="ECO:0007669"/>
    <property type="project" value="UniProtKB-EC"/>
</dbReference>
<dbReference type="GO" id="GO:0005634">
    <property type="term" value="C:nucleus"/>
    <property type="evidence" value="ECO:0007669"/>
    <property type="project" value="UniProtKB-SubCell"/>
</dbReference>
<dbReference type="EC" id="5.6.2.4" evidence="17"/>
<feature type="region of interest" description="Disordered" evidence="24">
    <location>
        <begin position="1160"/>
        <end position="1206"/>
    </location>
</feature>
<dbReference type="SMART" id="SM00490">
    <property type="entry name" value="HELICc"/>
    <property type="match status" value="1"/>
</dbReference>
<dbReference type="InterPro" id="IPR014001">
    <property type="entry name" value="Helicase_ATP-bd"/>
</dbReference>
<feature type="compositionally biased region" description="Low complexity" evidence="24">
    <location>
        <begin position="1160"/>
        <end position="1196"/>
    </location>
</feature>
<dbReference type="GO" id="GO:0000724">
    <property type="term" value="P:double-strand break repair via homologous recombination"/>
    <property type="evidence" value="ECO:0007669"/>
    <property type="project" value="TreeGrafter"/>
</dbReference>
<keyword evidence="7" id="KW-0227">DNA damage</keyword>
<dbReference type="FunFam" id="3.40.50.300:FF:000340">
    <property type="entry name" value="Bloom syndrome, RecQ helicase"/>
    <property type="match status" value="1"/>
</dbReference>
<dbReference type="GO" id="GO:0046872">
    <property type="term" value="F:metal ion binding"/>
    <property type="evidence" value="ECO:0007669"/>
    <property type="project" value="UniProtKB-KW"/>
</dbReference>
<keyword evidence="29" id="KW-1185">Reference proteome</keyword>
<protein>
    <recommendedName>
        <fullName evidence="20">RecQ-like DNA helicase BLM</fullName>
        <ecNumber evidence="17">5.6.2.4</ecNumber>
    </recommendedName>
    <alternativeName>
        <fullName evidence="21">Bloom syndrome protein homolog</fullName>
    </alternativeName>
    <alternativeName>
        <fullName evidence="18">DNA 3'-5' helicase BLM</fullName>
    </alternativeName>
    <alternativeName>
        <fullName evidence="22">RecQ helicase homolog</fullName>
    </alternativeName>
</protein>
<name>A0A7M7PXQ8_NASVI</name>
<feature type="compositionally biased region" description="Basic residues" evidence="24">
    <location>
        <begin position="1112"/>
        <end position="1129"/>
    </location>
</feature>
<evidence type="ECO:0000256" key="16">
    <source>
        <dbReference type="ARBA" id="ARBA00034617"/>
    </source>
</evidence>
<dbReference type="PROSITE" id="PS51192">
    <property type="entry name" value="HELICASE_ATP_BIND_1"/>
    <property type="match status" value="1"/>
</dbReference>
<dbReference type="InterPro" id="IPR010997">
    <property type="entry name" value="HRDC-like_sf"/>
</dbReference>
<accession>A0A7M7PXQ8</accession>
<dbReference type="Pfam" id="PF16124">
    <property type="entry name" value="RecQ_Zn_bind"/>
    <property type="match status" value="1"/>
</dbReference>
<proteinExistence type="inferred from homology"/>
<dbReference type="GO" id="GO:0016787">
    <property type="term" value="F:hydrolase activity"/>
    <property type="evidence" value="ECO:0007669"/>
    <property type="project" value="UniProtKB-KW"/>
</dbReference>
<keyword evidence="9" id="KW-0347">Helicase</keyword>
<dbReference type="SMART" id="SM00956">
    <property type="entry name" value="RQC"/>
    <property type="match status" value="1"/>
</dbReference>
<dbReference type="Gene3D" id="1.10.10.10">
    <property type="entry name" value="Winged helix-like DNA-binding domain superfamily/Winged helix DNA-binding domain"/>
    <property type="match status" value="1"/>
</dbReference>
<evidence type="ECO:0000259" key="26">
    <source>
        <dbReference type="PROSITE" id="PS51192"/>
    </source>
</evidence>
<evidence type="ECO:0000256" key="5">
    <source>
        <dbReference type="ARBA" id="ARBA00022723"/>
    </source>
</evidence>
<keyword evidence="12" id="KW-0238">DNA-binding</keyword>
<dbReference type="RefSeq" id="XP_031777645.1">
    <property type="nucleotide sequence ID" value="XM_031921785.1"/>
</dbReference>
<evidence type="ECO:0000256" key="7">
    <source>
        <dbReference type="ARBA" id="ARBA00022763"/>
    </source>
</evidence>
<evidence type="ECO:0000256" key="13">
    <source>
        <dbReference type="ARBA" id="ARBA00023204"/>
    </source>
</evidence>
<dbReference type="InterPro" id="IPR036390">
    <property type="entry name" value="WH_DNA-bd_sf"/>
</dbReference>
<keyword evidence="23" id="KW-0175">Coiled coil</keyword>
<dbReference type="SMART" id="SM00487">
    <property type="entry name" value="DEXDc"/>
    <property type="match status" value="1"/>
</dbReference>
<evidence type="ECO:0000256" key="1">
    <source>
        <dbReference type="ARBA" id="ARBA00001947"/>
    </source>
</evidence>
<dbReference type="InterPro" id="IPR044876">
    <property type="entry name" value="HRDC_dom_sf"/>
</dbReference>
<feature type="region of interest" description="Disordered" evidence="24">
    <location>
        <begin position="1101"/>
        <end position="1144"/>
    </location>
</feature>
<comment type="catalytic activity">
    <reaction evidence="19">
        <text>ATP + H2O = ADP + phosphate + H(+)</text>
        <dbReference type="Rhea" id="RHEA:13065"/>
        <dbReference type="ChEBI" id="CHEBI:15377"/>
        <dbReference type="ChEBI" id="CHEBI:15378"/>
        <dbReference type="ChEBI" id="CHEBI:30616"/>
        <dbReference type="ChEBI" id="CHEBI:43474"/>
        <dbReference type="ChEBI" id="CHEBI:456216"/>
    </reaction>
</comment>
<dbReference type="FunFam" id="3.40.50.300:FF:000537">
    <property type="entry name" value="Bloom syndrome RecQ-like helicase"/>
    <property type="match status" value="1"/>
</dbReference>
<comment type="subcellular location">
    <subcellularLocation>
        <location evidence="2">Nucleus</location>
    </subcellularLocation>
</comment>
<dbReference type="InterPro" id="IPR004589">
    <property type="entry name" value="DNA_helicase_ATP-dep_RecQ"/>
</dbReference>
<keyword evidence="11" id="KW-0067">ATP-binding</keyword>
<evidence type="ECO:0000256" key="10">
    <source>
        <dbReference type="ARBA" id="ARBA00022833"/>
    </source>
</evidence>
<dbReference type="SMR" id="A0A7M7PXQ8"/>
<keyword evidence="8" id="KW-0378">Hydrolase</keyword>
<dbReference type="Pfam" id="PF00570">
    <property type="entry name" value="HRDC"/>
    <property type="match status" value="1"/>
</dbReference>
<dbReference type="AlphaFoldDB" id="A0A7M7PXQ8"/>
<dbReference type="InterPro" id="IPR018982">
    <property type="entry name" value="RQC_domain"/>
</dbReference>
<evidence type="ECO:0000256" key="14">
    <source>
        <dbReference type="ARBA" id="ARBA00023235"/>
    </source>
</evidence>
<dbReference type="PANTHER" id="PTHR13710:SF153">
    <property type="entry name" value="RECQ-LIKE DNA HELICASE BLM"/>
    <property type="match status" value="1"/>
</dbReference>
<evidence type="ECO:0000256" key="2">
    <source>
        <dbReference type="ARBA" id="ARBA00004123"/>
    </source>
</evidence>
<dbReference type="GeneID" id="100122381"/>
<dbReference type="SUPFAM" id="SSF46785">
    <property type="entry name" value="Winged helix' DNA-binding domain"/>
    <property type="match status" value="1"/>
</dbReference>
<reference evidence="28" key="1">
    <citation type="submission" date="2021-01" db="UniProtKB">
        <authorList>
            <consortium name="EnsemblMetazoa"/>
        </authorList>
    </citation>
    <scope>IDENTIFICATION</scope>
</reference>
<dbReference type="InterPro" id="IPR011545">
    <property type="entry name" value="DEAD/DEAH_box_helicase_dom"/>
</dbReference>
<feature type="domain" description="HRDC" evidence="25">
    <location>
        <begin position="999"/>
        <end position="1079"/>
    </location>
</feature>
<evidence type="ECO:0000256" key="15">
    <source>
        <dbReference type="ARBA" id="ARBA00023242"/>
    </source>
</evidence>
<evidence type="ECO:0000256" key="11">
    <source>
        <dbReference type="ARBA" id="ARBA00022840"/>
    </source>
</evidence>
<dbReference type="Proteomes" id="UP000002358">
    <property type="component" value="Chromosome 1"/>
</dbReference>
<sequence length="1206" mass="136637">MESTKKPDSNINIESLKRTPGRLSLKRSTTVSPKTPKRNRLLAEKSKCGSPNGTKPKLDLIETDDSLVNLKPLGFDSKLTEWMESIKTNPLLSNSSGHSKEELQSHKMKLHEIQADISDKFFTALNNIPEQILTKFPGYDPRVYQQLKILNQNLKARIRQTSRKMLKIYEEQSNVEKSQNTSISADAISINSSKQSFDDVKLDNNDEVLEDDLKKSTAIPDLVKDVSNNDLRKSKLFSFPKISTGSAEDPTIVAQKKKSTFQLKKPMSKGAVPPVVNVSKKLLMERNNDKTRMSVNKIGTLATSTVTSNVENTEAGCVINNVKQIKHCAAVRTEDIIKVDPNDFLTKLADSEGDFEVGFDNDDLQNRLEDSNENELMKLLEESPDTEELLKTLPDVSELTKPPVSEEFNYNSSVVKFIGDVKNDGISGEFNNLNFPHSQEMLHVFKTRFGLHQFRPNQLPAINAVILGHDCFVLMPTGGGKSLCYQLPALLAPGVTIVISPLRSLIVDQTQKLLSLDISALYLTGDLSNEQMNGVYRKLYNTESNLKLLYVTPEKISKSTKFCDSLLRLYRDGKLARFVIDEVHCVSQWGHDFRPDYKKLSMLRERFPGVPIIALTATATQRVRSDILHQLHLQSPKWFISSFNRPNLRYTVTLRKSKYPYQLVLDLIKTKFPNDCGIIYCFSRNDCDNLAEALKKEGIQALSYHAGLDDKVRTDRQIQWVSEKVKVICATIAFGMGIDKPNVRYVIHATMPKSIEGYYQESGRAGRDGEPADCILLYNYSDMHRYRTMMESNEYANKEALKTHLDNLFKIVHFCENMADCRRALQLNYFGEMFDRQLCIANMETTCDNCLIYDQFFNLDVTKDAKALVRLIQELHRVKQNNVTALQVVDIYKGSNVSDISYKLGNTYHEWYGLGHSLTKYEIERILHNLVIQGFLCENLEPNHGIVCAYLAPGLRAKEILSQNNIKLYLQKKKPPEKIQPKKTSTTSQMSAVINVELKDLEQRCYNELLEIVNGIAGALDVSANSIMNVVALRVMSQQLPCDREAMLKIPHVTEANFEKYGKALLDVTQKYAQEKKELLIEEELNNPVISDNEDDYERMNFKTGSIGQSNKRTKSRGYRQNKRFKNNFRKNATSATTKAPITSNSTNISSFIKIENRANNKTWNSKSNSTSKKKSTNTNKGNKGQNNSSSNSNKGPGLCEFTKKR</sequence>
<comment type="catalytic activity">
    <reaction evidence="16">
        <text>Couples ATP hydrolysis with the unwinding of duplex DNA by translocating in the 3'-5' direction.</text>
        <dbReference type="EC" id="5.6.2.4"/>
    </reaction>
</comment>
<dbReference type="GO" id="GO:0007131">
    <property type="term" value="P:reciprocal meiotic recombination"/>
    <property type="evidence" value="ECO:0007669"/>
    <property type="project" value="UniProtKB-ARBA"/>
</dbReference>
<dbReference type="Pfam" id="PF00270">
    <property type="entry name" value="DEAD"/>
    <property type="match status" value="1"/>
</dbReference>
<evidence type="ECO:0000256" key="12">
    <source>
        <dbReference type="ARBA" id="ARBA00023125"/>
    </source>
</evidence>
<dbReference type="NCBIfam" id="TIGR00614">
    <property type="entry name" value="recQ_fam"/>
    <property type="match status" value="1"/>
</dbReference>
<keyword evidence="4" id="KW-0235">DNA replication</keyword>
<dbReference type="CDD" id="cd18794">
    <property type="entry name" value="SF2_C_RecQ"/>
    <property type="match status" value="1"/>
</dbReference>
<comment type="cofactor">
    <cofactor evidence="1">
        <name>Zn(2+)</name>
        <dbReference type="ChEBI" id="CHEBI:29105"/>
    </cofactor>
</comment>
<keyword evidence="10" id="KW-0862">Zinc</keyword>
<dbReference type="GO" id="GO:0005524">
    <property type="term" value="F:ATP binding"/>
    <property type="evidence" value="ECO:0007669"/>
    <property type="project" value="UniProtKB-KW"/>
</dbReference>
<dbReference type="EnsemblMetazoa" id="XM_031921785">
    <property type="protein sequence ID" value="XP_031777645"/>
    <property type="gene ID" value="LOC100122381"/>
</dbReference>
<feature type="region of interest" description="Disordered" evidence="24">
    <location>
        <begin position="1"/>
        <end position="38"/>
    </location>
</feature>
<dbReference type="Pfam" id="PF09382">
    <property type="entry name" value="RQC"/>
    <property type="match status" value="1"/>
</dbReference>
<dbReference type="InterPro" id="IPR027417">
    <property type="entry name" value="P-loop_NTPase"/>
</dbReference>
<evidence type="ECO:0000256" key="9">
    <source>
        <dbReference type="ARBA" id="ARBA00022806"/>
    </source>
</evidence>
<dbReference type="Gene3D" id="3.40.50.300">
    <property type="entry name" value="P-loop containing nucleotide triphosphate hydrolases"/>
    <property type="match status" value="2"/>
</dbReference>
<feature type="coiled-coil region" evidence="23">
    <location>
        <begin position="144"/>
        <end position="171"/>
    </location>
</feature>
<dbReference type="Pfam" id="PF00271">
    <property type="entry name" value="Helicase_C"/>
    <property type="match status" value="1"/>
</dbReference>
<evidence type="ECO:0000256" key="3">
    <source>
        <dbReference type="ARBA" id="ARBA00005446"/>
    </source>
</evidence>
<dbReference type="Gene3D" id="1.10.150.80">
    <property type="entry name" value="HRDC domain"/>
    <property type="match status" value="1"/>
</dbReference>
<feature type="domain" description="Helicase ATP-binding" evidence="26">
    <location>
        <begin position="462"/>
        <end position="637"/>
    </location>
</feature>
<keyword evidence="13" id="KW-0234">DNA repair</keyword>
<dbReference type="InterPro" id="IPR036388">
    <property type="entry name" value="WH-like_DNA-bd_sf"/>
</dbReference>
<evidence type="ECO:0000256" key="23">
    <source>
        <dbReference type="SAM" id="Coils"/>
    </source>
</evidence>
<dbReference type="SUPFAM" id="SSF47819">
    <property type="entry name" value="HRDC-like"/>
    <property type="match status" value="1"/>
</dbReference>
<evidence type="ECO:0000259" key="27">
    <source>
        <dbReference type="PROSITE" id="PS51194"/>
    </source>
</evidence>
<evidence type="ECO:0000256" key="6">
    <source>
        <dbReference type="ARBA" id="ARBA00022741"/>
    </source>
</evidence>
<dbReference type="PROSITE" id="PS51194">
    <property type="entry name" value="HELICASE_CTER"/>
    <property type="match status" value="1"/>
</dbReference>
<feature type="domain" description="Helicase C-terminal" evidence="27">
    <location>
        <begin position="662"/>
        <end position="809"/>
    </location>
</feature>
<evidence type="ECO:0000256" key="8">
    <source>
        <dbReference type="ARBA" id="ARBA00022801"/>
    </source>
</evidence>
<dbReference type="PROSITE" id="PS50967">
    <property type="entry name" value="HRDC"/>
    <property type="match status" value="1"/>
</dbReference>
<organism evidence="28 29">
    <name type="scientific">Nasonia vitripennis</name>
    <name type="common">Parasitic wasp</name>
    <dbReference type="NCBI Taxonomy" id="7425"/>
    <lineage>
        <taxon>Eukaryota</taxon>
        <taxon>Metazoa</taxon>
        <taxon>Ecdysozoa</taxon>
        <taxon>Arthropoda</taxon>
        <taxon>Hexapoda</taxon>
        <taxon>Insecta</taxon>
        <taxon>Pterygota</taxon>
        <taxon>Neoptera</taxon>
        <taxon>Endopterygota</taxon>
        <taxon>Hymenoptera</taxon>
        <taxon>Apocrita</taxon>
        <taxon>Proctotrupomorpha</taxon>
        <taxon>Chalcidoidea</taxon>
        <taxon>Pteromalidae</taxon>
        <taxon>Pteromalinae</taxon>
        <taxon>Nasonia</taxon>
    </lineage>
</organism>
<evidence type="ECO:0000256" key="21">
    <source>
        <dbReference type="ARBA" id="ARBA00076065"/>
    </source>
</evidence>
<keyword evidence="15" id="KW-0539">Nucleus</keyword>
<evidence type="ECO:0000313" key="29">
    <source>
        <dbReference type="Proteomes" id="UP000002358"/>
    </source>
</evidence>
<evidence type="ECO:0000256" key="17">
    <source>
        <dbReference type="ARBA" id="ARBA00034808"/>
    </source>
</evidence>
<keyword evidence="5" id="KW-0479">Metal-binding</keyword>
<dbReference type="SUPFAM" id="SSF52540">
    <property type="entry name" value="P-loop containing nucleoside triphosphate hydrolases"/>
    <property type="match status" value="1"/>
</dbReference>
<comment type="similarity">
    <text evidence="3">Belongs to the helicase family. RecQ subfamily.</text>
</comment>
<dbReference type="InterPro" id="IPR002121">
    <property type="entry name" value="HRDC_dom"/>
</dbReference>
<dbReference type="GO" id="GO:0005694">
    <property type="term" value="C:chromosome"/>
    <property type="evidence" value="ECO:0007669"/>
    <property type="project" value="TreeGrafter"/>
</dbReference>
<evidence type="ECO:0000256" key="4">
    <source>
        <dbReference type="ARBA" id="ARBA00022705"/>
    </source>
</evidence>
<dbReference type="InterPro" id="IPR002464">
    <property type="entry name" value="DNA/RNA_helicase_DEAH_CS"/>
</dbReference>
<dbReference type="InterPro" id="IPR032284">
    <property type="entry name" value="RecQ_Zn-bd"/>
</dbReference>
<evidence type="ECO:0000256" key="19">
    <source>
        <dbReference type="ARBA" id="ARBA00049360"/>
    </source>
</evidence>
<evidence type="ECO:0000313" key="28">
    <source>
        <dbReference type="EnsemblMetazoa" id="XP_031777645"/>
    </source>
</evidence>